<dbReference type="InterPro" id="IPR011006">
    <property type="entry name" value="CheY-like_superfamily"/>
</dbReference>
<dbReference type="InterPro" id="IPR001789">
    <property type="entry name" value="Sig_transdc_resp-reg_receiver"/>
</dbReference>
<reference evidence="4 5" key="1">
    <citation type="submission" date="2014-02" db="EMBL/GenBank/DDBJ databases">
        <title>Whole genome sequence of Sphingobium chlorophenolicum NBRC 16172.</title>
        <authorList>
            <person name="Gan H.M."/>
            <person name="Gan H.Y."/>
            <person name="Chew T.H."/>
            <person name="Savka M.A."/>
        </authorList>
    </citation>
    <scope>NUCLEOTIDE SEQUENCE [LARGE SCALE GENOMIC DNA]</scope>
    <source>
        <strain evidence="4 5">NBRC 16172</strain>
    </source>
</reference>
<dbReference type="PANTHER" id="PTHR44591:SF25">
    <property type="entry name" value="CHEMOTAXIS TWO-COMPONENT RESPONSE REGULATOR"/>
    <property type="match status" value="1"/>
</dbReference>
<dbReference type="PANTHER" id="PTHR44591">
    <property type="entry name" value="STRESS RESPONSE REGULATOR PROTEIN 1"/>
    <property type="match status" value="1"/>
</dbReference>
<dbReference type="Gene3D" id="3.40.50.2300">
    <property type="match status" value="1"/>
</dbReference>
<dbReference type="PATRIC" id="fig|46429.4.peg.202"/>
<proteinExistence type="predicted"/>
<evidence type="ECO:0000256" key="1">
    <source>
        <dbReference type="ARBA" id="ARBA00022553"/>
    </source>
</evidence>
<dbReference type="PROSITE" id="PS50110">
    <property type="entry name" value="RESPONSE_REGULATORY"/>
    <property type="match status" value="1"/>
</dbReference>
<dbReference type="SMART" id="SM00448">
    <property type="entry name" value="REC"/>
    <property type="match status" value="1"/>
</dbReference>
<evidence type="ECO:0000256" key="2">
    <source>
        <dbReference type="PROSITE-ProRule" id="PRU00169"/>
    </source>
</evidence>
<dbReference type="InterPro" id="IPR050595">
    <property type="entry name" value="Bact_response_regulator"/>
</dbReference>
<sequence>MPLGRWCEMSGENIAAPLRERPRLLLVEDDAGVRRSLQLLFRAQGFDVRAYAAGAALLDDPLSGDACCFVADFRLEQSDGIEVLCRLRERGWPGPAILITAFPSAELTERALAQGFAQVLEKPLREHALTGALARLTGVGKRI</sequence>
<feature type="domain" description="Response regulatory" evidence="3">
    <location>
        <begin position="23"/>
        <end position="137"/>
    </location>
</feature>
<dbReference type="RefSeq" id="WP_013846848.1">
    <property type="nucleotide sequence ID" value="NZ_JFHR01000001.1"/>
</dbReference>
<dbReference type="AlphaFoldDB" id="A0A081RK42"/>
<dbReference type="Proteomes" id="UP000028411">
    <property type="component" value="Unassembled WGS sequence"/>
</dbReference>
<dbReference type="EMBL" id="JFHR01000001">
    <property type="protein sequence ID" value="KEQ55565.1"/>
    <property type="molecule type" value="Genomic_DNA"/>
</dbReference>
<accession>A0A081RK42</accession>
<dbReference type="SUPFAM" id="SSF52172">
    <property type="entry name" value="CheY-like"/>
    <property type="match status" value="1"/>
</dbReference>
<evidence type="ECO:0000313" key="4">
    <source>
        <dbReference type="EMBL" id="KEQ55565.1"/>
    </source>
</evidence>
<comment type="caution">
    <text evidence="4">The sequence shown here is derived from an EMBL/GenBank/DDBJ whole genome shotgun (WGS) entry which is preliminary data.</text>
</comment>
<keyword evidence="1 2" id="KW-0597">Phosphoprotein</keyword>
<dbReference type="GO" id="GO:0000160">
    <property type="term" value="P:phosphorelay signal transduction system"/>
    <property type="evidence" value="ECO:0007669"/>
    <property type="project" value="InterPro"/>
</dbReference>
<protein>
    <submittedName>
        <fullName evidence="4">Putative response regulator</fullName>
    </submittedName>
</protein>
<feature type="modified residue" description="4-aspartylphosphate" evidence="2">
    <location>
        <position position="72"/>
    </location>
</feature>
<evidence type="ECO:0000259" key="3">
    <source>
        <dbReference type="PROSITE" id="PS50110"/>
    </source>
</evidence>
<organism evidence="4 5">
    <name type="scientific">Sphingobium chlorophenolicum</name>
    <dbReference type="NCBI Taxonomy" id="46429"/>
    <lineage>
        <taxon>Bacteria</taxon>
        <taxon>Pseudomonadati</taxon>
        <taxon>Pseudomonadota</taxon>
        <taxon>Alphaproteobacteria</taxon>
        <taxon>Sphingomonadales</taxon>
        <taxon>Sphingomonadaceae</taxon>
        <taxon>Sphingobium</taxon>
    </lineage>
</organism>
<name>A0A081RK42_SPHCR</name>
<gene>
    <name evidence="4" type="ORF">BV95_00204</name>
</gene>
<dbReference type="Pfam" id="PF00072">
    <property type="entry name" value="Response_reg"/>
    <property type="match status" value="1"/>
</dbReference>
<evidence type="ECO:0000313" key="5">
    <source>
        <dbReference type="Proteomes" id="UP000028411"/>
    </source>
</evidence>
<dbReference type="eggNOG" id="COG4566">
    <property type="taxonomic scope" value="Bacteria"/>
</dbReference>